<dbReference type="InterPro" id="IPR023393">
    <property type="entry name" value="START-like_dom_sf"/>
</dbReference>
<protein>
    <submittedName>
        <fullName evidence="1">SRPBCC family protein</fullName>
    </submittedName>
</protein>
<evidence type="ECO:0000313" key="2">
    <source>
        <dbReference type="Proteomes" id="UP001310387"/>
    </source>
</evidence>
<dbReference type="EMBL" id="JBAGLP010000110">
    <property type="protein sequence ID" value="MEG3614355.1"/>
    <property type="molecule type" value="Genomic_DNA"/>
</dbReference>
<name>A0ABU7Z4E1_9MICO</name>
<sequence>MSAHRVEVARIVPVPASVAFAWVADPRTHPRFIPLTHLRPEPTAPLGVGDEFTMVSGPGVGRGRPGFPDRMVVTAEEPPSSRAGTVGRSAVQKKGPYLYGDAGFDVVPVDADRTRIVWWEEARLAGPWPRRANEVLVGLFLRGMMHVSLYRLARELSRHGR</sequence>
<proteinExistence type="predicted"/>
<gene>
    <name evidence="1" type="ORF">V5O49_04370</name>
</gene>
<accession>A0ABU7Z4E1</accession>
<dbReference type="Gene3D" id="3.30.530.20">
    <property type="match status" value="1"/>
</dbReference>
<evidence type="ECO:0000313" key="1">
    <source>
        <dbReference type="EMBL" id="MEG3614355.1"/>
    </source>
</evidence>
<dbReference type="Proteomes" id="UP001310387">
    <property type="component" value="Unassembled WGS sequence"/>
</dbReference>
<dbReference type="RefSeq" id="WP_332901159.1">
    <property type="nucleotide sequence ID" value="NZ_JBAGLP010000110.1"/>
</dbReference>
<dbReference type="InterPro" id="IPR019587">
    <property type="entry name" value="Polyketide_cyclase/dehydratase"/>
</dbReference>
<comment type="caution">
    <text evidence="1">The sequence shown here is derived from an EMBL/GenBank/DDBJ whole genome shotgun (WGS) entry which is preliminary data.</text>
</comment>
<dbReference type="SUPFAM" id="SSF55961">
    <property type="entry name" value="Bet v1-like"/>
    <property type="match status" value="1"/>
</dbReference>
<organism evidence="1 2">
    <name type="scientific">Isoptericola haloaureus</name>
    <dbReference type="NCBI Taxonomy" id="1542902"/>
    <lineage>
        <taxon>Bacteria</taxon>
        <taxon>Bacillati</taxon>
        <taxon>Actinomycetota</taxon>
        <taxon>Actinomycetes</taxon>
        <taxon>Micrococcales</taxon>
        <taxon>Promicromonosporaceae</taxon>
        <taxon>Isoptericola</taxon>
    </lineage>
</organism>
<dbReference type="Pfam" id="PF10604">
    <property type="entry name" value="Polyketide_cyc2"/>
    <property type="match status" value="1"/>
</dbReference>
<reference evidence="1" key="1">
    <citation type="journal article" date="2024" name="Antonie Van Leeuwenhoek">
        <title>Isoptericola haloaureus sp. nov., a dimorphic actinobacterium isolated from mangrove sediments of southeast India, implicating biosaline agricultural significance through nitrogen fixation and salt tolerance genes.</title>
        <authorList>
            <person name="Prathaban M."/>
            <person name="Prathiviraj R."/>
            <person name="Ravichandran M."/>
            <person name="Natarajan S.D."/>
            <person name="Sobanaa M."/>
            <person name="Hari Krishna Kumar S."/>
            <person name="Chandrasekar V."/>
            <person name="Selvin J."/>
        </authorList>
    </citation>
    <scope>NUCLEOTIDE SEQUENCE</scope>
    <source>
        <strain evidence="1">MP1014</strain>
    </source>
</reference>
<reference evidence="1" key="2">
    <citation type="submission" date="2024-02" db="EMBL/GenBank/DDBJ databases">
        <authorList>
            <person name="Prathaban M."/>
            <person name="Mythili R."/>
            <person name="Sharmila Devi N."/>
            <person name="Sobanaa M."/>
            <person name="Prathiviraj R."/>
            <person name="Selvin J."/>
        </authorList>
    </citation>
    <scope>NUCLEOTIDE SEQUENCE</scope>
    <source>
        <strain evidence="1">MP1014</strain>
    </source>
</reference>
<dbReference type="CDD" id="cd07812">
    <property type="entry name" value="SRPBCC"/>
    <property type="match status" value="1"/>
</dbReference>
<keyword evidence="2" id="KW-1185">Reference proteome</keyword>